<dbReference type="VEuPathDB" id="FungiDB:BON22_1380"/>
<dbReference type="PhylomeDB" id="A0A061BDN8"/>
<evidence type="ECO:0000313" key="1">
    <source>
        <dbReference type="EMBL" id="CDR45064.1"/>
    </source>
</evidence>
<dbReference type="EMBL" id="LK052901">
    <property type="protein sequence ID" value="CDR45064.1"/>
    <property type="molecule type" value="Genomic_DNA"/>
</dbReference>
<protein>
    <submittedName>
        <fullName evidence="1">CYFA0S16e01684g1_1</fullName>
    </submittedName>
</protein>
<name>A0A061BDN8_CYBFA</name>
<accession>A0A061BDN8</accession>
<dbReference type="OrthoDB" id="3980115at2759"/>
<gene>
    <name evidence="1" type="ORF">CYFA0S_16e01684g</name>
</gene>
<reference evidence="1" key="1">
    <citation type="journal article" date="2014" name="Genome Announc.">
        <title>Genome sequence of the yeast Cyberlindnera fabianii (Hansenula fabianii).</title>
        <authorList>
            <person name="Freel K.C."/>
            <person name="Sarilar V."/>
            <person name="Neuveglise C."/>
            <person name="Devillers H."/>
            <person name="Friedrich A."/>
            <person name="Schacherer J."/>
        </authorList>
    </citation>
    <scope>NUCLEOTIDE SEQUENCE</scope>
    <source>
        <strain evidence="1">YJS4271</strain>
    </source>
</reference>
<organism evidence="1">
    <name type="scientific">Cyberlindnera fabianii</name>
    <name type="common">Yeast</name>
    <name type="synonym">Hansenula fabianii</name>
    <dbReference type="NCBI Taxonomy" id="36022"/>
    <lineage>
        <taxon>Eukaryota</taxon>
        <taxon>Fungi</taxon>
        <taxon>Dikarya</taxon>
        <taxon>Ascomycota</taxon>
        <taxon>Saccharomycotina</taxon>
        <taxon>Saccharomycetes</taxon>
        <taxon>Phaffomycetales</taxon>
        <taxon>Phaffomycetaceae</taxon>
        <taxon>Cyberlindnera</taxon>
    </lineage>
</organism>
<sequence>MFKRQVTSRIASLSRSNPAYQRQLTQFVPIAPKPKPFRTILQGVAVVACTVGVWVGYNVSSGKTCFLPMWVSKSKTTPKADDIDLKYVKCVAEEQILERLSLSELIQRQFRLPLKTRLHDDFQVWMEEKDASVKGIEVRPGWKAKFVKKPVNVKADFDVLMENLGGEEKFEIPVINSSKNKDDTYFLGTVTIEGQNGHTADVVFKGIFDREHAKQARITKALLITVVDGKKRRDILWD</sequence>
<dbReference type="AlphaFoldDB" id="A0A061BDN8"/>
<proteinExistence type="predicted"/>